<dbReference type="PROSITE" id="PS51755">
    <property type="entry name" value="OMPR_PHOB"/>
    <property type="match status" value="1"/>
</dbReference>
<protein>
    <submittedName>
        <fullName evidence="8">BTAD domain-containing putative transcriptional regulator</fullName>
    </submittedName>
</protein>
<keyword evidence="9" id="KW-1185">Reference proteome</keyword>
<evidence type="ECO:0000259" key="7">
    <source>
        <dbReference type="PROSITE" id="PS51755"/>
    </source>
</evidence>
<dbReference type="Pfam" id="PF00486">
    <property type="entry name" value="Trans_reg_C"/>
    <property type="match status" value="1"/>
</dbReference>
<organism evidence="8 9">
    <name type="scientific">Streptomyces vulcanius</name>
    <dbReference type="NCBI Taxonomy" id="1441876"/>
    <lineage>
        <taxon>Bacteria</taxon>
        <taxon>Bacillati</taxon>
        <taxon>Actinomycetota</taxon>
        <taxon>Actinomycetes</taxon>
        <taxon>Kitasatosporales</taxon>
        <taxon>Streptomycetaceae</taxon>
        <taxon>Streptomyces</taxon>
    </lineage>
</organism>
<comment type="caution">
    <text evidence="8">The sequence shown here is derived from an EMBL/GenBank/DDBJ whole genome shotgun (WGS) entry which is preliminary data.</text>
</comment>
<evidence type="ECO:0000256" key="1">
    <source>
        <dbReference type="ARBA" id="ARBA00005820"/>
    </source>
</evidence>
<dbReference type="InterPro" id="IPR051677">
    <property type="entry name" value="AfsR-DnrI-RedD_regulator"/>
</dbReference>
<keyword evidence="4 6" id="KW-0238">DNA-binding</keyword>
<dbReference type="RefSeq" id="WP_381165959.1">
    <property type="nucleotide sequence ID" value="NZ_JBHSFK010000001.1"/>
</dbReference>
<feature type="DNA-binding region" description="OmpR/PhoB-type" evidence="6">
    <location>
        <begin position="1"/>
        <end position="82"/>
    </location>
</feature>
<dbReference type="SUPFAM" id="SSF48452">
    <property type="entry name" value="TPR-like"/>
    <property type="match status" value="1"/>
</dbReference>
<dbReference type="InterPro" id="IPR036388">
    <property type="entry name" value="WH-like_DNA-bd_sf"/>
</dbReference>
<dbReference type="SMART" id="SM01043">
    <property type="entry name" value="BTAD"/>
    <property type="match status" value="1"/>
</dbReference>
<dbReference type="InterPro" id="IPR016032">
    <property type="entry name" value="Sig_transdc_resp-reg_C-effctor"/>
</dbReference>
<comment type="similarity">
    <text evidence="1">Belongs to the AfsR/DnrI/RedD regulatory family.</text>
</comment>
<dbReference type="SMART" id="SM00862">
    <property type="entry name" value="Trans_reg_C"/>
    <property type="match status" value="1"/>
</dbReference>
<dbReference type="PANTHER" id="PTHR35807:SF1">
    <property type="entry name" value="TRANSCRIPTIONAL REGULATOR REDD"/>
    <property type="match status" value="1"/>
</dbReference>
<keyword evidence="2" id="KW-0902">Two-component regulatory system</keyword>
<dbReference type="InterPro" id="IPR001867">
    <property type="entry name" value="OmpR/PhoB-type_DNA-bd"/>
</dbReference>
<accession>A0ABV9ADL8</accession>
<keyword evidence="5" id="KW-0804">Transcription</keyword>
<gene>
    <name evidence="8" type="ORF">ACFPIH_00350</name>
</gene>
<dbReference type="PANTHER" id="PTHR35807">
    <property type="entry name" value="TRANSCRIPTIONAL REGULATOR REDD-RELATED"/>
    <property type="match status" value="1"/>
</dbReference>
<dbReference type="SUPFAM" id="SSF46894">
    <property type="entry name" value="C-terminal effector domain of the bipartite response regulators"/>
    <property type="match status" value="1"/>
</dbReference>
<dbReference type="Gene3D" id="1.25.40.10">
    <property type="entry name" value="Tetratricopeptide repeat domain"/>
    <property type="match status" value="1"/>
</dbReference>
<evidence type="ECO:0000313" key="8">
    <source>
        <dbReference type="EMBL" id="MFC4497977.1"/>
    </source>
</evidence>
<dbReference type="Proteomes" id="UP001595839">
    <property type="component" value="Unassembled WGS sequence"/>
</dbReference>
<name>A0ABV9ADL8_9ACTN</name>
<proteinExistence type="inferred from homology"/>
<evidence type="ECO:0000256" key="4">
    <source>
        <dbReference type="ARBA" id="ARBA00023125"/>
    </source>
</evidence>
<sequence>MLPSASKPRQVLALLSLHPRRVVQTEVLIEELWGAAPPRSVLTTLQTYVLHLRRKLSEVLPLGGPPAKDVLVTSKGGYLLTIDRTDTEVGRFDDFFVRGQRAFRAGDCVAAAQLLRQALSLWRGPVVADARHGRTLEIESVRLEADHLSARELRISAELRLGGHLALLGELTALAGAYPLHERLHGQLMLALHRAGRTADALEAFHRLRRTLIHELGLEPARNIQQLHQAMLSPDTAPIAQGGVLAEAVLTG</sequence>
<evidence type="ECO:0000256" key="2">
    <source>
        <dbReference type="ARBA" id="ARBA00023012"/>
    </source>
</evidence>
<evidence type="ECO:0000256" key="3">
    <source>
        <dbReference type="ARBA" id="ARBA00023015"/>
    </source>
</evidence>
<dbReference type="Gene3D" id="1.10.10.10">
    <property type="entry name" value="Winged helix-like DNA-binding domain superfamily/Winged helix DNA-binding domain"/>
    <property type="match status" value="1"/>
</dbReference>
<evidence type="ECO:0000256" key="5">
    <source>
        <dbReference type="ARBA" id="ARBA00023163"/>
    </source>
</evidence>
<dbReference type="Pfam" id="PF03704">
    <property type="entry name" value="BTAD"/>
    <property type="match status" value="1"/>
</dbReference>
<dbReference type="InterPro" id="IPR011990">
    <property type="entry name" value="TPR-like_helical_dom_sf"/>
</dbReference>
<reference evidence="9" key="1">
    <citation type="journal article" date="2019" name="Int. J. Syst. Evol. Microbiol.">
        <title>The Global Catalogue of Microorganisms (GCM) 10K type strain sequencing project: providing services to taxonomists for standard genome sequencing and annotation.</title>
        <authorList>
            <consortium name="The Broad Institute Genomics Platform"/>
            <consortium name="The Broad Institute Genome Sequencing Center for Infectious Disease"/>
            <person name="Wu L."/>
            <person name="Ma J."/>
        </authorList>
    </citation>
    <scope>NUCLEOTIDE SEQUENCE [LARGE SCALE GENOMIC DNA]</scope>
    <source>
        <strain evidence="9">CGMCC 4.7177</strain>
    </source>
</reference>
<evidence type="ECO:0000313" key="9">
    <source>
        <dbReference type="Proteomes" id="UP001595839"/>
    </source>
</evidence>
<feature type="domain" description="OmpR/PhoB-type" evidence="7">
    <location>
        <begin position="1"/>
        <end position="82"/>
    </location>
</feature>
<dbReference type="EMBL" id="JBHSFK010000001">
    <property type="protein sequence ID" value="MFC4497977.1"/>
    <property type="molecule type" value="Genomic_DNA"/>
</dbReference>
<keyword evidence="3" id="KW-0805">Transcription regulation</keyword>
<dbReference type="InterPro" id="IPR005158">
    <property type="entry name" value="BTAD"/>
</dbReference>
<evidence type="ECO:0000256" key="6">
    <source>
        <dbReference type="PROSITE-ProRule" id="PRU01091"/>
    </source>
</evidence>
<dbReference type="CDD" id="cd15831">
    <property type="entry name" value="BTAD"/>
    <property type="match status" value="1"/>
</dbReference>